<dbReference type="InterPro" id="IPR004391">
    <property type="entry name" value="Glu_race"/>
</dbReference>
<dbReference type="InterPro" id="IPR033134">
    <property type="entry name" value="Asp/Glu_racemase_AS_2"/>
</dbReference>
<evidence type="ECO:0000256" key="6">
    <source>
        <dbReference type="ARBA" id="ARBA00023316"/>
    </source>
</evidence>
<dbReference type="GO" id="GO:0008360">
    <property type="term" value="P:regulation of cell shape"/>
    <property type="evidence" value="ECO:0007669"/>
    <property type="project" value="UniProtKB-KW"/>
</dbReference>
<dbReference type="AlphaFoldDB" id="K1XYP9"/>
<comment type="caution">
    <text evidence="8">The sequence shown here is derived from an EMBL/GenBank/DDBJ whole genome shotgun (WGS) entry which is preliminary data.</text>
</comment>
<dbReference type="Pfam" id="PF01177">
    <property type="entry name" value="Asp_Glu_race"/>
    <property type="match status" value="1"/>
</dbReference>
<keyword evidence="6 7" id="KW-0961">Cell wall biogenesis/degradation</keyword>
<dbReference type="PANTHER" id="PTHR21198">
    <property type="entry name" value="GLUTAMATE RACEMASE"/>
    <property type="match status" value="1"/>
</dbReference>
<dbReference type="Gene3D" id="3.40.50.1860">
    <property type="match status" value="2"/>
</dbReference>
<evidence type="ECO:0000256" key="5">
    <source>
        <dbReference type="ARBA" id="ARBA00023235"/>
    </source>
</evidence>
<organism evidence="8">
    <name type="scientific">uncultured bacterium</name>
    <name type="common">gcode 4</name>
    <dbReference type="NCBI Taxonomy" id="1234023"/>
    <lineage>
        <taxon>Bacteria</taxon>
        <taxon>environmental samples</taxon>
    </lineage>
</organism>
<dbReference type="PROSITE" id="PS00923">
    <property type="entry name" value="ASP_GLU_RACEMASE_1"/>
    <property type="match status" value="1"/>
</dbReference>
<feature type="binding site" evidence="7">
    <location>
        <begin position="6"/>
        <end position="7"/>
    </location>
    <ligand>
        <name>substrate</name>
    </ligand>
</feature>
<gene>
    <name evidence="7" type="primary">murI</name>
    <name evidence="8" type="ORF">ACD_78C00159G0004</name>
</gene>
<dbReference type="HAMAP" id="MF_00258">
    <property type="entry name" value="Glu_racemase"/>
    <property type="match status" value="1"/>
</dbReference>
<feature type="binding site" evidence="7">
    <location>
        <begin position="70"/>
        <end position="71"/>
    </location>
    <ligand>
        <name>substrate</name>
    </ligand>
</feature>
<comment type="pathway">
    <text evidence="7">Cell wall biogenesis; peptidoglycan biosynthesis.</text>
</comment>
<evidence type="ECO:0000256" key="7">
    <source>
        <dbReference type="HAMAP-Rule" id="MF_00258"/>
    </source>
</evidence>
<comment type="function">
    <text evidence="7">Provides the (R)-glutamate required for cell wall biosynthesis.</text>
</comment>
<comment type="similarity">
    <text evidence="7">Belongs to the aspartate/glutamate racemases family.</text>
</comment>
<keyword evidence="4 7" id="KW-0573">Peptidoglycan synthesis</keyword>
<protein>
    <recommendedName>
        <fullName evidence="2 7">Glutamate racemase</fullName>
        <ecNumber evidence="2 7">5.1.1.3</ecNumber>
    </recommendedName>
</protein>
<keyword evidence="5 7" id="KW-0413">Isomerase</keyword>
<comment type="catalytic activity">
    <reaction evidence="1 7">
        <text>L-glutamate = D-glutamate</text>
        <dbReference type="Rhea" id="RHEA:12813"/>
        <dbReference type="ChEBI" id="CHEBI:29985"/>
        <dbReference type="ChEBI" id="CHEBI:29986"/>
        <dbReference type="EC" id="5.1.1.3"/>
    </reaction>
</comment>
<dbReference type="InterPro" id="IPR018187">
    <property type="entry name" value="Asp/Glu_racemase_AS_1"/>
</dbReference>
<evidence type="ECO:0000313" key="8">
    <source>
        <dbReference type="EMBL" id="EKD30091.1"/>
    </source>
</evidence>
<evidence type="ECO:0000256" key="2">
    <source>
        <dbReference type="ARBA" id="ARBA00013090"/>
    </source>
</evidence>
<feature type="active site" description="Proton donor/acceptor" evidence="7">
    <location>
        <position position="69"/>
    </location>
</feature>
<dbReference type="PANTHER" id="PTHR21198:SF2">
    <property type="entry name" value="GLUTAMATE RACEMASE"/>
    <property type="match status" value="1"/>
</dbReference>
<dbReference type="SUPFAM" id="SSF53681">
    <property type="entry name" value="Aspartate/glutamate racemase"/>
    <property type="match status" value="2"/>
</dbReference>
<dbReference type="GO" id="GO:0009252">
    <property type="term" value="P:peptidoglycan biosynthetic process"/>
    <property type="evidence" value="ECO:0007669"/>
    <property type="project" value="UniProtKB-UniRule"/>
</dbReference>
<dbReference type="EC" id="5.1.1.3" evidence="2 7"/>
<feature type="binding site" evidence="7">
    <location>
        <begin position="181"/>
        <end position="182"/>
    </location>
    <ligand>
        <name>substrate</name>
    </ligand>
</feature>
<proteinExistence type="inferred from homology"/>
<feature type="binding site" evidence="7">
    <location>
        <begin position="38"/>
        <end position="39"/>
    </location>
    <ligand>
        <name>substrate</name>
    </ligand>
</feature>
<sequence>MIWFFDSWIGGLTVLREFRKILPEYDYCYFGDNARCPYGDRDDATIRQYTEEGVEFLFDQGAEIVILACNTATAHAIRYLQQVRFPDKKILGVTIPGAEHIIEGGYRKVGVLATESTVRNRAYKERVHIIDDTVQIQEIAAPELVPLIENGVFEGVLMEQILSTHLGKFDADIEALVLGCTHYPIIRHHIESILPHIPIIDPGYESAIKFREYLIRHPEIEKNLSRWGELSFFTSGDTMSFIKIGRNILNRDITQFTFSRS</sequence>
<evidence type="ECO:0000256" key="4">
    <source>
        <dbReference type="ARBA" id="ARBA00022984"/>
    </source>
</evidence>
<dbReference type="NCBIfam" id="TIGR00067">
    <property type="entry name" value="glut_race"/>
    <property type="match status" value="1"/>
</dbReference>
<dbReference type="PROSITE" id="PS00924">
    <property type="entry name" value="ASP_GLU_RACEMASE_2"/>
    <property type="match status" value="1"/>
</dbReference>
<name>K1XYP9_9BACT</name>
<accession>K1XYP9</accession>
<dbReference type="GO" id="GO:0071555">
    <property type="term" value="P:cell wall organization"/>
    <property type="evidence" value="ECO:0007669"/>
    <property type="project" value="UniProtKB-KW"/>
</dbReference>
<evidence type="ECO:0000256" key="3">
    <source>
        <dbReference type="ARBA" id="ARBA00022960"/>
    </source>
</evidence>
<keyword evidence="3 7" id="KW-0133">Cell shape</keyword>
<dbReference type="UniPathway" id="UPA00219"/>
<dbReference type="GO" id="GO:0008881">
    <property type="term" value="F:glutamate racemase activity"/>
    <property type="evidence" value="ECO:0007669"/>
    <property type="project" value="UniProtKB-UniRule"/>
</dbReference>
<feature type="active site" description="Proton donor/acceptor" evidence="7">
    <location>
        <position position="180"/>
    </location>
</feature>
<dbReference type="InterPro" id="IPR001920">
    <property type="entry name" value="Asp/Glu_race"/>
</dbReference>
<reference evidence="8" key="1">
    <citation type="journal article" date="2012" name="Science">
        <title>Fermentation, hydrogen, and sulfur metabolism in multiple uncultivated bacterial phyla.</title>
        <authorList>
            <person name="Wrighton K.C."/>
            <person name="Thomas B.C."/>
            <person name="Sharon I."/>
            <person name="Miller C.S."/>
            <person name="Castelle C.J."/>
            <person name="VerBerkmoes N.C."/>
            <person name="Wilkins M.J."/>
            <person name="Hettich R.L."/>
            <person name="Lipton M.S."/>
            <person name="Williams K.H."/>
            <person name="Long P.E."/>
            <person name="Banfield J.F."/>
        </authorList>
    </citation>
    <scope>NUCLEOTIDE SEQUENCE [LARGE SCALE GENOMIC DNA]</scope>
</reference>
<dbReference type="EMBL" id="AMFJ01034159">
    <property type="protein sequence ID" value="EKD30091.1"/>
    <property type="molecule type" value="Genomic_DNA"/>
</dbReference>
<evidence type="ECO:0000256" key="1">
    <source>
        <dbReference type="ARBA" id="ARBA00001602"/>
    </source>
</evidence>
<dbReference type="InterPro" id="IPR015942">
    <property type="entry name" value="Asp/Glu/hydantoin_racemase"/>
</dbReference>